<reference evidence="2" key="1">
    <citation type="submission" date="2020-01" db="EMBL/GenBank/DDBJ databases">
        <authorList>
            <consortium name="DOE Joint Genome Institute"/>
            <person name="Haridas S."/>
            <person name="Albert R."/>
            <person name="Binder M."/>
            <person name="Bloem J."/>
            <person name="Labutti K."/>
            <person name="Salamov A."/>
            <person name="Andreopoulos B."/>
            <person name="Baker S.E."/>
            <person name="Barry K."/>
            <person name="Bills G."/>
            <person name="Bluhm B.H."/>
            <person name="Cannon C."/>
            <person name="Castanera R."/>
            <person name="Culley D.E."/>
            <person name="Daum C."/>
            <person name="Ezra D."/>
            <person name="Gonzalez J.B."/>
            <person name="Henrissat B."/>
            <person name="Kuo A."/>
            <person name="Liang C."/>
            <person name="Lipzen A."/>
            <person name="Lutzoni F."/>
            <person name="Magnuson J."/>
            <person name="Mondo S."/>
            <person name="Nolan M."/>
            <person name="Ohm R."/>
            <person name="Pangilinan J."/>
            <person name="Park H.-J."/>
            <person name="Ramirez L."/>
            <person name="Alfaro M."/>
            <person name="Sun H."/>
            <person name="Tritt A."/>
            <person name="Yoshinaga Y."/>
            <person name="Zwiers L.-H."/>
            <person name="Turgeon B.G."/>
            <person name="Goodwin S.B."/>
            <person name="Spatafora J.W."/>
            <person name="Crous P.W."/>
            <person name="Grigoriev I.V."/>
        </authorList>
    </citation>
    <scope>NUCLEOTIDE SEQUENCE</scope>
    <source>
        <strain evidence="2">CBS 342.82</strain>
    </source>
</reference>
<dbReference type="RefSeq" id="XP_033455315.1">
    <property type="nucleotide sequence ID" value="XM_033607148.1"/>
</dbReference>
<evidence type="ECO:0000313" key="1">
    <source>
        <dbReference type="Proteomes" id="UP000504637"/>
    </source>
</evidence>
<proteinExistence type="predicted"/>
<accession>A0A6J3LSL0</accession>
<protein>
    <recommendedName>
        <fullName evidence="3">F-box domain-containing protein</fullName>
    </recommendedName>
</protein>
<dbReference type="Proteomes" id="UP000504637">
    <property type="component" value="Unplaced"/>
</dbReference>
<reference evidence="2" key="2">
    <citation type="submission" date="2020-04" db="EMBL/GenBank/DDBJ databases">
        <authorList>
            <consortium name="NCBI Genome Project"/>
        </authorList>
    </citation>
    <scope>NUCLEOTIDE SEQUENCE</scope>
    <source>
        <strain evidence="2">CBS 342.82</strain>
    </source>
</reference>
<name>A0A6J3LSL0_9PEZI</name>
<sequence>MLIQDFVACGIRRSSLAEGAAPRRSRFSQIHDAGNFQEQPIPDGKCDTAVNGGRSAKPCVGLDRKFTWEPSMMDVGLEQWIKPEMMDREGSKQLQNIIRVRSYLFNDFDMGGTVARMFLKCPKLNELYIIFPADRWQSNTSTPTGTRDRRHQRQSRENGIFQWLAHDRFAHGDGQAQIQPSARSLITASRHWSSVSIVNANRPSQQSMLTSRLRRYAFPQLYRLAVNFDYHTPPSLRGNHHLSWSGVKLPALRYVSLSNLSTDSESMLGLLCPNSGTLATPFQY</sequence>
<keyword evidence="1" id="KW-1185">Reference proteome</keyword>
<dbReference type="AlphaFoldDB" id="A0A6J3LSL0"/>
<reference evidence="2" key="3">
    <citation type="submission" date="2025-08" db="UniProtKB">
        <authorList>
            <consortium name="RefSeq"/>
        </authorList>
    </citation>
    <scope>IDENTIFICATION</scope>
    <source>
        <strain evidence="2">CBS 342.82</strain>
    </source>
</reference>
<evidence type="ECO:0000313" key="2">
    <source>
        <dbReference type="RefSeq" id="XP_033455315.1"/>
    </source>
</evidence>
<dbReference type="GeneID" id="54364948"/>
<organism evidence="2">
    <name type="scientific">Dissoconium aciculare CBS 342.82</name>
    <dbReference type="NCBI Taxonomy" id="1314786"/>
    <lineage>
        <taxon>Eukaryota</taxon>
        <taxon>Fungi</taxon>
        <taxon>Dikarya</taxon>
        <taxon>Ascomycota</taxon>
        <taxon>Pezizomycotina</taxon>
        <taxon>Dothideomycetes</taxon>
        <taxon>Dothideomycetidae</taxon>
        <taxon>Mycosphaerellales</taxon>
        <taxon>Dissoconiaceae</taxon>
        <taxon>Dissoconium</taxon>
    </lineage>
</organism>
<gene>
    <name evidence="2" type="ORF">K489DRAFT_405170</name>
</gene>
<evidence type="ECO:0008006" key="3">
    <source>
        <dbReference type="Google" id="ProtNLM"/>
    </source>
</evidence>